<evidence type="ECO:0000256" key="2">
    <source>
        <dbReference type="ARBA" id="ARBA00022692"/>
    </source>
</evidence>
<evidence type="ECO:0000256" key="3">
    <source>
        <dbReference type="ARBA" id="ARBA00022989"/>
    </source>
</evidence>
<feature type="transmembrane region" description="Helical" evidence="5">
    <location>
        <begin position="6"/>
        <end position="27"/>
    </location>
</feature>
<evidence type="ECO:0000313" key="6">
    <source>
        <dbReference type="EMBL" id="PIZ99524.1"/>
    </source>
</evidence>
<evidence type="ECO:0000313" key="7">
    <source>
        <dbReference type="Proteomes" id="UP000230405"/>
    </source>
</evidence>
<evidence type="ECO:0000256" key="1">
    <source>
        <dbReference type="ARBA" id="ARBA00004141"/>
    </source>
</evidence>
<evidence type="ECO:0000256" key="4">
    <source>
        <dbReference type="ARBA" id="ARBA00023136"/>
    </source>
</evidence>
<protein>
    <submittedName>
        <fullName evidence="6">ZIP family metal transporter</fullName>
    </submittedName>
</protein>
<dbReference type="GO" id="GO:0046873">
    <property type="term" value="F:metal ion transmembrane transporter activity"/>
    <property type="evidence" value="ECO:0007669"/>
    <property type="project" value="InterPro"/>
</dbReference>
<evidence type="ECO:0000256" key="5">
    <source>
        <dbReference type="SAM" id="Phobius"/>
    </source>
</evidence>
<sequence length="247" mass="27294">MIIIHILLSITAISLVSLVGVFFLFWQKNVLDKVIAWLVSLSVGALLGDTFFHLLPEAVAKNNGLITWLLVVFGIIIFLILEKIIHWRHCHISTSSDHPHPVGLMNTLGDLFHNFFDGMIVAGSYLVSPELGLMTTLAVLAHEVPQEIGDFGILLFAGYSRSKALLINFLTASSAFLGALLIYFLGPNIYNFTDYIVPLTAGGFIYIAVADLLPELQKESRTAHSFYQIFGILIGLALMLFLKYLVA</sequence>
<dbReference type="Pfam" id="PF02535">
    <property type="entry name" value="Zip"/>
    <property type="match status" value="2"/>
</dbReference>
<comment type="subcellular location">
    <subcellularLocation>
        <location evidence="1">Membrane</location>
        <topology evidence="1">Multi-pass membrane protein</topology>
    </subcellularLocation>
</comment>
<feature type="transmembrane region" description="Helical" evidence="5">
    <location>
        <begin position="192"/>
        <end position="213"/>
    </location>
</feature>
<dbReference type="PANTHER" id="PTHR16950">
    <property type="entry name" value="ZINC TRANSPORTER SLC39A7 HISTIDINE-RICH MEMBRANE PROTEIN KE4"/>
    <property type="match status" value="1"/>
</dbReference>
<accession>A0A2M7VGB9</accession>
<keyword evidence="4 5" id="KW-0472">Membrane</keyword>
<dbReference type="PANTHER" id="PTHR16950:SF16">
    <property type="entry name" value="ZINC TRANSPORTER ZIP13"/>
    <property type="match status" value="1"/>
</dbReference>
<keyword evidence="3 5" id="KW-1133">Transmembrane helix</keyword>
<dbReference type="InterPro" id="IPR003689">
    <property type="entry name" value="ZIP"/>
</dbReference>
<comment type="caution">
    <text evidence="6">The sequence shown here is derived from an EMBL/GenBank/DDBJ whole genome shotgun (WGS) entry which is preliminary data.</text>
</comment>
<reference evidence="7" key="1">
    <citation type="submission" date="2017-09" db="EMBL/GenBank/DDBJ databases">
        <title>Depth-based differentiation of microbial function through sediment-hosted aquifers and enrichment of novel symbionts in the deep terrestrial subsurface.</title>
        <authorList>
            <person name="Probst A.J."/>
            <person name="Ladd B."/>
            <person name="Jarett J.K."/>
            <person name="Geller-Mcgrath D.E."/>
            <person name="Sieber C.M.K."/>
            <person name="Emerson J.B."/>
            <person name="Anantharaman K."/>
            <person name="Thomas B.C."/>
            <person name="Malmstrom R."/>
            <person name="Stieglmeier M."/>
            <person name="Klingl A."/>
            <person name="Woyke T."/>
            <person name="Ryan C.M."/>
            <person name="Banfield J.F."/>
        </authorList>
    </citation>
    <scope>NUCLEOTIDE SEQUENCE [LARGE SCALE GENOMIC DNA]</scope>
</reference>
<name>A0A2M7VGB9_9BACT</name>
<dbReference type="AlphaFoldDB" id="A0A2M7VGB9"/>
<organism evidence="6 7">
    <name type="scientific">Candidatus Komeilibacteria bacterium CG_4_10_14_0_2_um_filter_37_10</name>
    <dbReference type="NCBI Taxonomy" id="1974470"/>
    <lineage>
        <taxon>Bacteria</taxon>
        <taxon>Candidatus Komeiliibacteriota</taxon>
    </lineage>
</organism>
<feature type="transmembrane region" description="Helical" evidence="5">
    <location>
        <begin position="225"/>
        <end position="246"/>
    </location>
</feature>
<proteinExistence type="predicted"/>
<feature type="transmembrane region" description="Helical" evidence="5">
    <location>
        <begin position="34"/>
        <end position="53"/>
    </location>
</feature>
<feature type="transmembrane region" description="Helical" evidence="5">
    <location>
        <begin position="65"/>
        <end position="81"/>
    </location>
</feature>
<gene>
    <name evidence="6" type="ORF">COX77_01365</name>
</gene>
<keyword evidence="2 5" id="KW-0812">Transmembrane</keyword>
<dbReference type="EMBL" id="PFPO01000023">
    <property type="protein sequence ID" value="PIZ99524.1"/>
    <property type="molecule type" value="Genomic_DNA"/>
</dbReference>
<dbReference type="GO" id="GO:0016020">
    <property type="term" value="C:membrane"/>
    <property type="evidence" value="ECO:0007669"/>
    <property type="project" value="UniProtKB-SubCell"/>
</dbReference>
<feature type="transmembrane region" description="Helical" evidence="5">
    <location>
        <begin position="165"/>
        <end position="186"/>
    </location>
</feature>
<dbReference type="Proteomes" id="UP000230405">
    <property type="component" value="Unassembled WGS sequence"/>
</dbReference>